<accession>A0A101LVZ4</accession>
<evidence type="ECO:0000313" key="1">
    <source>
        <dbReference type="EMBL" id="KUM46336.1"/>
    </source>
</evidence>
<gene>
    <name evidence="1" type="ORF">ABT39_MTgene1842</name>
</gene>
<keyword evidence="1" id="KW-0496">Mitochondrion</keyword>
<name>A0A101LVZ4_PICGL</name>
<dbReference type="EMBL" id="LKAM01000012">
    <property type="protein sequence ID" value="KUM46336.1"/>
    <property type="molecule type" value="Genomic_DNA"/>
</dbReference>
<reference evidence="1" key="1">
    <citation type="journal article" date="2015" name="Genome Biol. Evol.">
        <title>Organellar Genomes of White Spruce (Picea glauca): Assembly and Annotation.</title>
        <authorList>
            <person name="Jackman S.D."/>
            <person name="Warren R.L."/>
            <person name="Gibb E.A."/>
            <person name="Vandervalk B.P."/>
            <person name="Mohamadi H."/>
            <person name="Chu J."/>
            <person name="Raymond A."/>
            <person name="Pleasance S."/>
            <person name="Coope R."/>
            <person name="Wildung M.R."/>
            <person name="Ritland C.E."/>
            <person name="Bousquet J."/>
            <person name="Jones S.J."/>
            <person name="Bohlmann J."/>
            <person name="Birol I."/>
        </authorList>
    </citation>
    <scope>NUCLEOTIDE SEQUENCE [LARGE SCALE GENOMIC DNA]</scope>
    <source>
        <tissue evidence="1">Flushing bud</tissue>
    </source>
</reference>
<sequence>MLLQGWSQEAGEGLLTFSCFNCRTDCCLVDYVVVHQSSLIGLDGWASDLGDAITLALQMPLLLWHSDYLQG</sequence>
<proteinExistence type="predicted"/>
<protein>
    <submittedName>
        <fullName evidence="1">Uncharacterized protein</fullName>
    </submittedName>
</protein>
<geneLocation type="mitochondrion" evidence="1"/>
<comment type="caution">
    <text evidence="1">The sequence shown here is derived from an EMBL/GenBank/DDBJ whole genome shotgun (WGS) entry which is preliminary data.</text>
</comment>
<dbReference type="AlphaFoldDB" id="A0A101LVZ4"/>
<organism evidence="1">
    <name type="scientific">Picea glauca</name>
    <name type="common">White spruce</name>
    <name type="synonym">Pinus glauca</name>
    <dbReference type="NCBI Taxonomy" id="3330"/>
    <lineage>
        <taxon>Eukaryota</taxon>
        <taxon>Viridiplantae</taxon>
        <taxon>Streptophyta</taxon>
        <taxon>Embryophyta</taxon>
        <taxon>Tracheophyta</taxon>
        <taxon>Spermatophyta</taxon>
        <taxon>Pinopsida</taxon>
        <taxon>Pinidae</taxon>
        <taxon>Conifers I</taxon>
        <taxon>Pinales</taxon>
        <taxon>Pinaceae</taxon>
        <taxon>Picea</taxon>
    </lineage>
</organism>